<sequence>MDRSRISKSTVKVNTQSTVNVSQQVGQWHGQRLRWLSQWCGQTTLIAWLIVLMARSNGSDSAQL</sequence>
<dbReference type="EMBL" id="JXTB01000263">
    <property type="protein sequence ID" value="PON49295.1"/>
    <property type="molecule type" value="Genomic_DNA"/>
</dbReference>
<dbReference type="Proteomes" id="UP000237105">
    <property type="component" value="Unassembled WGS sequence"/>
</dbReference>
<gene>
    <name evidence="1" type="ORF">PanWU01x14_230670</name>
</gene>
<keyword evidence="2" id="KW-1185">Reference proteome</keyword>
<proteinExistence type="predicted"/>
<feature type="non-terminal residue" evidence="1">
    <location>
        <position position="64"/>
    </location>
</feature>
<organism evidence="1 2">
    <name type="scientific">Parasponia andersonii</name>
    <name type="common">Sponia andersonii</name>
    <dbReference type="NCBI Taxonomy" id="3476"/>
    <lineage>
        <taxon>Eukaryota</taxon>
        <taxon>Viridiplantae</taxon>
        <taxon>Streptophyta</taxon>
        <taxon>Embryophyta</taxon>
        <taxon>Tracheophyta</taxon>
        <taxon>Spermatophyta</taxon>
        <taxon>Magnoliopsida</taxon>
        <taxon>eudicotyledons</taxon>
        <taxon>Gunneridae</taxon>
        <taxon>Pentapetalae</taxon>
        <taxon>rosids</taxon>
        <taxon>fabids</taxon>
        <taxon>Rosales</taxon>
        <taxon>Cannabaceae</taxon>
        <taxon>Parasponia</taxon>
    </lineage>
</organism>
<accession>A0A2P5BKH9</accession>
<name>A0A2P5BKH9_PARAD</name>
<reference evidence="2" key="1">
    <citation type="submission" date="2016-06" db="EMBL/GenBank/DDBJ databases">
        <title>Parallel loss of symbiosis genes in relatives of nitrogen-fixing non-legume Parasponia.</title>
        <authorList>
            <person name="Van Velzen R."/>
            <person name="Holmer R."/>
            <person name="Bu F."/>
            <person name="Rutten L."/>
            <person name="Van Zeijl A."/>
            <person name="Liu W."/>
            <person name="Santuari L."/>
            <person name="Cao Q."/>
            <person name="Sharma T."/>
            <person name="Shen D."/>
            <person name="Roswanjaya Y."/>
            <person name="Wardhani T."/>
            <person name="Kalhor M.S."/>
            <person name="Jansen J."/>
            <person name="Van den Hoogen J."/>
            <person name="Gungor B."/>
            <person name="Hartog M."/>
            <person name="Hontelez J."/>
            <person name="Verver J."/>
            <person name="Yang W.-C."/>
            <person name="Schijlen E."/>
            <person name="Repin R."/>
            <person name="Schilthuizen M."/>
            <person name="Schranz E."/>
            <person name="Heidstra R."/>
            <person name="Miyata K."/>
            <person name="Fedorova E."/>
            <person name="Kohlen W."/>
            <person name="Bisseling T."/>
            <person name="Smit S."/>
            <person name="Geurts R."/>
        </authorList>
    </citation>
    <scope>NUCLEOTIDE SEQUENCE [LARGE SCALE GENOMIC DNA]</scope>
    <source>
        <strain evidence="2">cv. WU1-14</strain>
    </source>
</reference>
<evidence type="ECO:0000313" key="2">
    <source>
        <dbReference type="Proteomes" id="UP000237105"/>
    </source>
</evidence>
<comment type="caution">
    <text evidence="1">The sequence shown here is derived from an EMBL/GenBank/DDBJ whole genome shotgun (WGS) entry which is preliminary data.</text>
</comment>
<evidence type="ECO:0000313" key="1">
    <source>
        <dbReference type="EMBL" id="PON49295.1"/>
    </source>
</evidence>
<dbReference type="AlphaFoldDB" id="A0A2P5BKH9"/>
<protein>
    <submittedName>
        <fullName evidence="1">Uncharacterized protein</fullName>
    </submittedName>
</protein>